<dbReference type="PANTHER" id="PTHR45791:SF6">
    <property type="entry name" value="CALCIUM AND INTEGRIN BINDING FAMILY MEMBER 2"/>
    <property type="match status" value="1"/>
</dbReference>
<proteinExistence type="predicted"/>
<dbReference type="KEGG" id="osn:115215449"/>
<organism evidence="1 2">
    <name type="scientific">Octopus sinensis</name>
    <name type="common">East Asian common octopus</name>
    <dbReference type="NCBI Taxonomy" id="2607531"/>
    <lineage>
        <taxon>Eukaryota</taxon>
        <taxon>Metazoa</taxon>
        <taxon>Spiralia</taxon>
        <taxon>Lophotrochozoa</taxon>
        <taxon>Mollusca</taxon>
        <taxon>Cephalopoda</taxon>
        <taxon>Coleoidea</taxon>
        <taxon>Octopodiformes</taxon>
        <taxon>Octopoda</taxon>
        <taxon>Incirrata</taxon>
        <taxon>Octopodidae</taxon>
        <taxon>Octopus</taxon>
    </lineage>
</organism>
<dbReference type="InterPro" id="IPR018247">
    <property type="entry name" value="EF_Hand_1_Ca_BS"/>
</dbReference>
<sequence>MGNQIVTFSEEQLNAYQDCTFFNRKDILRVFGRFKELSPDTIPMKMTTKDATGLKIPLQLLEKLPEFKENPFHQRIFQVFSADNSGNLTFDEFLDMFSIFSDSAPRELKASYAFKIYDYDNDKSLGKTDLDKTLECLTRNELTEKEREIIVNKVLEEGDFDHKGKLSYVEFEYIISRDPEFLNTFHIRI</sequence>
<accession>A0A7E6F2S5</accession>
<dbReference type="GO" id="GO:0055074">
    <property type="term" value="P:calcium ion homeostasis"/>
    <property type="evidence" value="ECO:0007669"/>
    <property type="project" value="TreeGrafter"/>
</dbReference>
<keyword evidence="1" id="KW-1185">Reference proteome</keyword>
<gene>
    <name evidence="2" type="primary">LOC115215449</name>
</gene>
<dbReference type="Pfam" id="PF13499">
    <property type="entry name" value="EF-hand_7"/>
    <property type="match status" value="1"/>
</dbReference>
<dbReference type="PROSITE" id="PS00018">
    <property type="entry name" value="EF_HAND_1"/>
    <property type="match status" value="1"/>
</dbReference>
<dbReference type="GO" id="GO:0005509">
    <property type="term" value="F:calcium ion binding"/>
    <property type="evidence" value="ECO:0007669"/>
    <property type="project" value="InterPro"/>
</dbReference>
<dbReference type="SUPFAM" id="SSF47473">
    <property type="entry name" value="EF-hand"/>
    <property type="match status" value="1"/>
</dbReference>
<dbReference type="GO" id="GO:0000287">
    <property type="term" value="F:magnesium ion binding"/>
    <property type="evidence" value="ECO:0007669"/>
    <property type="project" value="TreeGrafter"/>
</dbReference>
<evidence type="ECO:0000313" key="1">
    <source>
        <dbReference type="Proteomes" id="UP000515154"/>
    </source>
</evidence>
<dbReference type="InterPro" id="IPR051433">
    <property type="entry name" value="CIBP"/>
</dbReference>
<dbReference type="RefSeq" id="XP_036361585.1">
    <property type="nucleotide sequence ID" value="XM_036505692.1"/>
</dbReference>
<dbReference type="Proteomes" id="UP000515154">
    <property type="component" value="Linkage group LG9"/>
</dbReference>
<dbReference type="PANTHER" id="PTHR45791">
    <property type="entry name" value="CALCIUM AND INTEGRIN BINDING FAMILY MEMBER 2"/>
    <property type="match status" value="1"/>
</dbReference>
<dbReference type="InterPro" id="IPR002048">
    <property type="entry name" value="EF_hand_dom"/>
</dbReference>
<dbReference type="InterPro" id="IPR011992">
    <property type="entry name" value="EF-hand-dom_pair"/>
</dbReference>
<reference evidence="2" key="1">
    <citation type="submission" date="2025-08" db="UniProtKB">
        <authorList>
            <consortium name="RefSeq"/>
        </authorList>
    </citation>
    <scope>IDENTIFICATION</scope>
</reference>
<dbReference type="FunFam" id="1.10.238.10:FF:000079">
    <property type="entry name" value="Calcium and integrin-binding family member 2"/>
    <property type="match status" value="1"/>
</dbReference>
<dbReference type="GO" id="GO:0007229">
    <property type="term" value="P:integrin-mediated signaling pathway"/>
    <property type="evidence" value="ECO:0007669"/>
    <property type="project" value="UniProtKB-KW"/>
</dbReference>
<dbReference type="AlphaFoldDB" id="A0A7E6F2S5"/>
<dbReference type="Gene3D" id="1.10.238.10">
    <property type="entry name" value="EF-hand"/>
    <property type="match status" value="2"/>
</dbReference>
<dbReference type="SMART" id="SM00054">
    <property type="entry name" value="EFh"/>
    <property type="match status" value="2"/>
</dbReference>
<evidence type="ECO:0000313" key="2">
    <source>
        <dbReference type="RefSeq" id="XP_036361585.1"/>
    </source>
</evidence>
<name>A0A7E6F2S5_9MOLL</name>
<protein>
    <submittedName>
        <fullName evidence="2">Calcium and integrin-binding family member 2-like</fullName>
    </submittedName>
</protein>
<dbReference type="PROSITE" id="PS50222">
    <property type="entry name" value="EF_HAND_2"/>
    <property type="match status" value="2"/>
</dbReference>